<evidence type="ECO:0000313" key="2">
    <source>
        <dbReference type="Proteomes" id="UP000070620"/>
    </source>
</evidence>
<dbReference type="OrthoDB" id="3695298at2"/>
<dbReference type="EMBL" id="LRQV01000029">
    <property type="protein sequence ID" value="KXK61954.1"/>
    <property type="molecule type" value="Genomic_DNA"/>
</dbReference>
<dbReference type="AlphaFoldDB" id="A0A136PUD1"/>
<sequence length="134" mass="14329">MNLDAVAEELRAALGTIEGLNVADWGVQRVHPPAALVPLPEAITFDATYGRGSDRIEDWPVLVLVARPTSPEARREIAEYADGSGPKSVKAAFEAYVFTTCSARVTSADFDVVSYAGNEYLAAMFHLDITGQGA</sequence>
<gene>
    <name evidence="1" type="ORF">AWW66_10970</name>
</gene>
<protein>
    <submittedName>
        <fullName evidence="1">Uncharacterized protein</fullName>
    </submittedName>
</protein>
<dbReference type="RefSeq" id="WP_067363712.1">
    <property type="nucleotide sequence ID" value="NZ_JBIUBN010000011.1"/>
</dbReference>
<evidence type="ECO:0000313" key="1">
    <source>
        <dbReference type="EMBL" id="KXK61954.1"/>
    </source>
</evidence>
<reference evidence="1 2" key="1">
    <citation type="submission" date="2016-01" db="EMBL/GenBank/DDBJ databases">
        <title>Whole genome sequence and analysis of Micromonospora rosaria DSM 803, which can produce antibacterial substance rosamicin.</title>
        <authorList>
            <person name="Yang H."/>
            <person name="He X."/>
            <person name="Zhu D."/>
        </authorList>
    </citation>
    <scope>NUCLEOTIDE SEQUENCE [LARGE SCALE GENOMIC DNA]</scope>
    <source>
        <strain evidence="1 2">DSM 803</strain>
    </source>
</reference>
<accession>A0A136PUD1</accession>
<dbReference type="Proteomes" id="UP000070620">
    <property type="component" value="Unassembled WGS sequence"/>
</dbReference>
<keyword evidence="2" id="KW-1185">Reference proteome</keyword>
<name>A0A136PUD1_9ACTN</name>
<proteinExistence type="predicted"/>
<comment type="caution">
    <text evidence="1">The sequence shown here is derived from an EMBL/GenBank/DDBJ whole genome shotgun (WGS) entry which is preliminary data.</text>
</comment>
<organism evidence="1 2">
    <name type="scientific">Micromonospora rosaria</name>
    <dbReference type="NCBI Taxonomy" id="47874"/>
    <lineage>
        <taxon>Bacteria</taxon>
        <taxon>Bacillati</taxon>
        <taxon>Actinomycetota</taxon>
        <taxon>Actinomycetes</taxon>
        <taxon>Micromonosporales</taxon>
        <taxon>Micromonosporaceae</taxon>
        <taxon>Micromonospora</taxon>
    </lineage>
</organism>